<proteinExistence type="predicted"/>
<gene>
    <name evidence="1" type="ORF">OLEA9_A094267</name>
</gene>
<comment type="caution">
    <text evidence="1">The sequence shown here is derived from an EMBL/GenBank/DDBJ whole genome shotgun (WGS) entry which is preliminary data.</text>
</comment>
<dbReference type="AlphaFoldDB" id="A0A8S0RBM8"/>
<dbReference type="EMBL" id="CACTIH010002528">
    <property type="protein sequence ID" value="CAA2976723.1"/>
    <property type="molecule type" value="Genomic_DNA"/>
</dbReference>
<evidence type="ECO:0000313" key="2">
    <source>
        <dbReference type="Proteomes" id="UP000594638"/>
    </source>
</evidence>
<sequence length="146" mass="16265">MAAVRKAVAVFGGSGAGCQQPRGLWAGFGFRLGRARLRRRRGRTVCRSSAAVAKTYMFWPGRLPCGLVVCALRCRLTHKTRPTLRGMWAPAVPDQTGRTKWSPLDEGPQTFIPTPSDCNFLLCQMITSGIFDLRRESLRTELVRQL</sequence>
<name>A0A8S0RBM8_OLEEU</name>
<organism evidence="1 2">
    <name type="scientific">Olea europaea subsp. europaea</name>
    <dbReference type="NCBI Taxonomy" id="158383"/>
    <lineage>
        <taxon>Eukaryota</taxon>
        <taxon>Viridiplantae</taxon>
        <taxon>Streptophyta</taxon>
        <taxon>Embryophyta</taxon>
        <taxon>Tracheophyta</taxon>
        <taxon>Spermatophyta</taxon>
        <taxon>Magnoliopsida</taxon>
        <taxon>eudicotyledons</taxon>
        <taxon>Gunneridae</taxon>
        <taxon>Pentapetalae</taxon>
        <taxon>asterids</taxon>
        <taxon>lamiids</taxon>
        <taxon>Lamiales</taxon>
        <taxon>Oleaceae</taxon>
        <taxon>Oleeae</taxon>
        <taxon>Olea</taxon>
    </lineage>
</organism>
<evidence type="ECO:0000313" key="1">
    <source>
        <dbReference type="EMBL" id="CAA2976723.1"/>
    </source>
</evidence>
<accession>A0A8S0RBM8</accession>
<protein>
    <submittedName>
        <fullName evidence="1">Uncharacterized protein</fullName>
    </submittedName>
</protein>
<dbReference type="Gramene" id="OE9A094267T1">
    <property type="protein sequence ID" value="OE9A094267C1"/>
    <property type="gene ID" value="OE9A094267"/>
</dbReference>
<keyword evidence="2" id="KW-1185">Reference proteome</keyword>
<reference evidence="1 2" key="1">
    <citation type="submission" date="2019-12" db="EMBL/GenBank/DDBJ databases">
        <authorList>
            <person name="Alioto T."/>
            <person name="Alioto T."/>
            <person name="Gomez Garrido J."/>
        </authorList>
    </citation>
    <scope>NUCLEOTIDE SEQUENCE [LARGE SCALE GENOMIC DNA]</scope>
</reference>
<dbReference type="PROSITE" id="PS51257">
    <property type="entry name" value="PROKAR_LIPOPROTEIN"/>
    <property type="match status" value="1"/>
</dbReference>
<dbReference type="Proteomes" id="UP000594638">
    <property type="component" value="Unassembled WGS sequence"/>
</dbReference>